<protein>
    <submittedName>
        <fullName evidence="1">Uncharacterized protein</fullName>
    </submittedName>
</protein>
<accession>A0AAC9BIF2</accession>
<dbReference type="EMBL" id="CP012605">
    <property type="protein sequence ID" value="ANH73203.1"/>
    <property type="molecule type" value="Genomic_DNA"/>
</dbReference>
<proteinExistence type="predicted"/>
<sequence length="40" mass="4035">MHAASRKPLVIPAHGGRYGLQAHTGLPLPGGKPGHVNAAV</sequence>
<dbReference type="KEGG" id="rin:ACS15_1819"/>
<dbReference type="Proteomes" id="UP000077927">
    <property type="component" value="Chromosome 1"/>
</dbReference>
<evidence type="ECO:0000313" key="1">
    <source>
        <dbReference type="EMBL" id="ANH73203.1"/>
    </source>
</evidence>
<gene>
    <name evidence="1" type="ORF">ACS15_1819</name>
</gene>
<reference evidence="1 2" key="1">
    <citation type="submission" date="2015-09" db="EMBL/GenBank/DDBJ databases">
        <authorList>
            <person name="Xu Y."/>
            <person name="Nagy A."/>
            <person name="Liu N.T."/>
            <person name="Nou X."/>
        </authorList>
    </citation>
    <scope>NUCLEOTIDE SEQUENCE [LARGE SCALE GENOMIC DNA]</scope>
    <source>
        <strain evidence="1 2">FC1138</strain>
    </source>
</reference>
<name>A0AAC9BIF2_9RALS</name>
<organism evidence="1 2">
    <name type="scientific">Ralstonia insidiosa</name>
    <dbReference type="NCBI Taxonomy" id="190721"/>
    <lineage>
        <taxon>Bacteria</taxon>
        <taxon>Pseudomonadati</taxon>
        <taxon>Pseudomonadota</taxon>
        <taxon>Betaproteobacteria</taxon>
        <taxon>Burkholderiales</taxon>
        <taxon>Burkholderiaceae</taxon>
        <taxon>Ralstonia</taxon>
    </lineage>
</organism>
<dbReference type="AlphaFoldDB" id="A0AAC9BIF2"/>
<evidence type="ECO:0000313" key="2">
    <source>
        <dbReference type="Proteomes" id="UP000077927"/>
    </source>
</evidence>